<keyword evidence="4" id="KW-0963">Cytoplasm</keyword>
<dbReference type="PANTHER" id="PTHR14871">
    <property type="entry name" value="DYNEIN REGULATORY COMPLEX PROTEIN 9"/>
    <property type="match status" value="1"/>
</dbReference>
<keyword evidence="12" id="KW-1185">Reference proteome</keyword>
<proteinExistence type="inferred from homology"/>
<evidence type="ECO:0000256" key="3">
    <source>
        <dbReference type="ARBA" id="ARBA00013738"/>
    </source>
</evidence>
<dbReference type="EMBL" id="JBJJXI010000168">
    <property type="protein sequence ID" value="KAL3384801.1"/>
    <property type="molecule type" value="Genomic_DNA"/>
</dbReference>
<reference evidence="11 12" key="1">
    <citation type="journal article" date="2024" name="bioRxiv">
        <title>A reference genome for Trichogramma kaykai: A tiny desert-dwelling parasitoid wasp with competing sex-ratio distorters.</title>
        <authorList>
            <person name="Culotta J."/>
            <person name="Lindsey A.R."/>
        </authorList>
    </citation>
    <scope>NUCLEOTIDE SEQUENCE [LARGE SCALE GENOMIC DNA]</scope>
    <source>
        <strain evidence="11 12">KSX58</strain>
    </source>
</reference>
<sequence>MLRCNDDHDVSSNKRVNEKERLEIKSKAETEYVEAWLDSSREQRQLEAERALADLRSQLEECRLRESNERLVHQQIVDFLKDSIEENERDAENWVKRRRTETKVYERDIRKLQDEIEQKRAALAQLQLEYQQRQEFIDLCEVENEAERRRLEHEAHRQRCALRIQAWWRGCMVRHKLGPYRPEDRRGRKRQPKAKK</sequence>
<evidence type="ECO:0000313" key="12">
    <source>
        <dbReference type="Proteomes" id="UP001627154"/>
    </source>
</evidence>
<keyword evidence="8" id="KW-0966">Cell projection</keyword>
<comment type="caution">
    <text evidence="11">The sequence shown here is derived from an EMBL/GenBank/DDBJ whole genome shotgun (WGS) entry which is preliminary data.</text>
</comment>
<dbReference type="Proteomes" id="UP001627154">
    <property type="component" value="Unassembled WGS sequence"/>
</dbReference>
<evidence type="ECO:0000256" key="9">
    <source>
        <dbReference type="ARBA" id="ARBA00032183"/>
    </source>
</evidence>
<evidence type="ECO:0000256" key="6">
    <source>
        <dbReference type="ARBA" id="ARBA00023069"/>
    </source>
</evidence>
<keyword evidence="10" id="KW-0175">Coiled coil</keyword>
<keyword evidence="7" id="KW-0206">Cytoskeleton</keyword>
<comment type="similarity">
    <text evidence="2">Belongs to the DRC9 family.</text>
</comment>
<dbReference type="PROSITE" id="PS50096">
    <property type="entry name" value="IQ"/>
    <property type="match status" value="1"/>
</dbReference>
<dbReference type="InterPro" id="IPR042618">
    <property type="entry name" value="IQCG"/>
</dbReference>
<dbReference type="InterPro" id="IPR000048">
    <property type="entry name" value="IQ_motif_EF-hand-BS"/>
</dbReference>
<dbReference type="AlphaFoldDB" id="A0ABD2VVM9"/>
<comment type="subcellular location">
    <subcellularLocation>
        <location evidence="1">Cytoplasm</location>
        <location evidence="1">Cytoskeleton</location>
        <location evidence="1">Flagellum axoneme</location>
    </subcellularLocation>
</comment>
<evidence type="ECO:0000256" key="5">
    <source>
        <dbReference type="ARBA" id="ARBA00022846"/>
    </source>
</evidence>
<dbReference type="PANTHER" id="PTHR14871:SF1">
    <property type="entry name" value="DYNEIN REGULATORY COMPLEX PROTEIN 9"/>
    <property type="match status" value="1"/>
</dbReference>
<gene>
    <name evidence="11" type="ORF">TKK_019509</name>
</gene>
<evidence type="ECO:0000256" key="4">
    <source>
        <dbReference type="ARBA" id="ARBA00022490"/>
    </source>
</evidence>
<evidence type="ECO:0000256" key="7">
    <source>
        <dbReference type="ARBA" id="ARBA00023212"/>
    </source>
</evidence>
<keyword evidence="5" id="KW-0282">Flagellum</keyword>
<accession>A0ABD2VVM9</accession>
<dbReference type="Pfam" id="PF00612">
    <property type="entry name" value="IQ"/>
    <property type="match status" value="1"/>
</dbReference>
<evidence type="ECO:0000256" key="8">
    <source>
        <dbReference type="ARBA" id="ARBA00023273"/>
    </source>
</evidence>
<evidence type="ECO:0000256" key="2">
    <source>
        <dbReference type="ARBA" id="ARBA00008222"/>
    </source>
</evidence>
<evidence type="ECO:0000313" key="11">
    <source>
        <dbReference type="EMBL" id="KAL3384801.1"/>
    </source>
</evidence>
<organism evidence="11 12">
    <name type="scientific">Trichogramma kaykai</name>
    <dbReference type="NCBI Taxonomy" id="54128"/>
    <lineage>
        <taxon>Eukaryota</taxon>
        <taxon>Metazoa</taxon>
        <taxon>Ecdysozoa</taxon>
        <taxon>Arthropoda</taxon>
        <taxon>Hexapoda</taxon>
        <taxon>Insecta</taxon>
        <taxon>Pterygota</taxon>
        <taxon>Neoptera</taxon>
        <taxon>Endopterygota</taxon>
        <taxon>Hymenoptera</taxon>
        <taxon>Apocrita</taxon>
        <taxon>Proctotrupomorpha</taxon>
        <taxon>Chalcidoidea</taxon>
        <taxon>Trichogrammatidae</taxon>
        <taxon>Trichogramma</taxon>
    </lineage>
</organism>
<feature type="coiled-coil region" evidence="10">
    <location>
        <begin position="45"/>
        <end position="129"/>
    </location>
</feature>
<evidence type="ECO:0000256" key="10">
    <source>
        <dbReference type="SAM" id="Coils"/>
    </source>
</evidence>
<protein>
    <recommendedName>
        <fullName evidence="3">Dynein regulatory complex protein 9</fullName>
    </recommendedName>
    <alternativeName>
        <fullName evidence="9">IQ domain-containing protein G</fullName>
    </alternativeName>
</protein>
<dbReference type="CDD" id="cd23766">
    <property type="entry name" value="IQCG"/>
    <property type="match status" value="1"/>
</dbReference>
<keyword evidence="6" id="KW-0969">Cilium</keyword>
<name>A0ABD2VVM9_9HYME</name>
<evidence type="ECO:0000256" key="1">
    <source>
        <dbReference type="ARBA" id="ARBA00004611"/>
    </source>
</evidence>